<protein>
    <recommendedName>
        <fullName evidence="3">EthD domain-containing protein</fullName>
    </recommendedName>
</protein>
<name>A0A7U2I9Y4_PHANO</name>
<dbReference type="Proteomes" id="UP000663193">
    <property type="component" value="Chromosome 19"/>
</dbReference>
<evidence type="ECO:0008006" key="3">
    <source>
        <dbReference type="Google" id="ProtNLM"/>
    </source>
</evidence>
<gene>
    <name evidence="1" type="ORF">JI435_133600</name>
</gene>
<dbReference type="EMBL" id="CP069041">
    <property type="protein sequence ID" value="QRD05933.1"/>
    <property type="molecule type" value="Genomic_DNA"/>
</dbReference>
<reference evidence="2" key="1">
    <citation type="journal article" date="2021" name="BMC Genomics">
        <title>Chromosome-level genome assembly and manually-curated proteome of model necrotroph Parastagonospora nodorum Sn15 reveals a genome-wide trove of candidate effector homologs, and redundancy of virulence-related functions within an accessory chromosome.</title>
        <authorList>
            <person name="Bertazzoni S."/>
            <person name="Jones D.A.B."/>
            <person name="Phan H.T."/>
            <person name="Tan K.-C."/>
            <person name="Hane J.K."/>
        </authorList>
    </citation>
    <scope>NUCLEOTIDE SEQUENCE [LARGE SCALE GENOMIC DNA]</scope>
    <source>
        <strain evidence="2">SN15 / ATCC MYA-4574 / FGSC 10173)</strain>
    </source>
</reference>
<dbReference type="AlphaFoldDB" id="A0A7U2I9Y4"/>
<keyword evidence="2" id="KW-1185">Reference proteome</keyword>
<organism evidence="1 2">
    <name type="scientific">Phaeosphaeria nodorum (strain SN15 / ATCC MYA-4574 / FGSC 10173)</name>
    <name type="common">Glume blotch fungus</name>
    <name type="synonym">Parastagonospora nodorum</name>
    <dbReference type="NCBI Taxonomy" id="321614"/>
    <lineage>
        <taxon>Eukaryota</taxon>
        <taxon>Fungi</taxon>
        <taxon>Dikarya</taxon>
        <taxon>Ascomycota</taxon>
        <taxon>Pezizomycotina</taxon>
        <taxon>Dothideomycetes</taxon>
        <taxon>Pleosporomycetidae</taxon>
        <taxon>Pleosporales</taxon>
        <taxon>Pleosporineae</taxon>
        <taxon>Phaeosphaeriaceae</taxon>
        <taxon>Parastagonospora</taxon>
    </lineage>
</organism>
<sequence length="243" mass="28172">MTGVLIVWAKLPDEAVDWYEQEYLPDMRSQFAQHTLHCEITQTGLEGQKVGVLDAPWPLCAIYEVENAREATAKCYEERNHPPAHLFKNRLADACFDVRTFVELKRWENEEWDNTDVSAIESVTCLEWAVPVDMQEEVFNFYTGTVVPLIMGSPEVLRLRILEVDNAITQRGSTLGTKDKKTVHTFLTIVEMESDEWPWDVVMELAEDKNWEKYFEKQDVKWSISTYLVKRAYTEADKPRSAG</sequence>
<proteinExistence type="predicted"/>
<dbReference type="VEuPathDB" id="FungiDB:JI435_133600"/>
<dbReference type="OrthoDB" id="3753685at2759"/>
<evidence type="ECO:0000313" key="1">
    <source>
        <dbReference type="EMBL" id="QRD05933.1"/>
    </source>
</evidence>
<evidence type="ECO:0000313" key="2">
    <source>
        <dbReference type="Proteomes" id="UP000663193"/>
    </source>
</evidence>
<accession>A0A7U2I9Y4</accession>